<feature type="compositionally biased region" description="Basic and acidic residues" evidence="5">
    <location>
        <begin position="22"/>
        <end position="35"/>
    </location>
</feature>
<keyword evidence="7" id="KW-1185">Reference proteome</keyword>
<dbReference type="GO" id="GO:0033260">
    <property type="term" value="P:nuclear DNA replication"/>
    <property type="evidence" value="ECO:0007669"/>
    <property type="project" value="TreeGrafter"/>
</dbReference>
<dbReference type="EMBL" id="CASHTH010000268">
    <property type="protein sequence ID" value="CAI7996244.1"/>
    <property type="molecule type" value="Genomic_DNA"/>
</dbReference>
<sequence length="370" mass="41685">MSAILQAERQTALGETSSSEGQEQRRWKKPNEVVRIRRKLSRKPSLKSIPGQRSESLREVTKRTTPVLKRTSENLAASTPPKRSRGGLQDISNSPVAPLRTPDKENLTLQHTHKDRDCITTENPPPTPSSPSGTAAAPPLPLDWALKTKVRLVSPFPFSWTQSLRPQQEACGLTNFLTSSGDQIHHQASCDRQEELQESLMMWVHPSLPFLKVFPRNNSTASDARQKIPHSTALLQDEQVLQALKDDWSTSLCSVYQLLKCGHCPFFYLCANQFTVLFASSGVRGGPSISAVITPTTSGMRETLKKEGAELSLPLAPHKGWWMRTKSAVTRRRMEERLAGWPTWVYLHRTCHDYELRDRHFRGNHELTIA</sequence>
<comment type="subcellular location">
    <subcellularLocation>
        <location evidence="1">Nucleus</location>
    </subcellularLocation>
</comment>
<dbReference type="PANTHER" id="PTHR12972:SF0">
    <property type="entry name" value="PROTEIN DOWNSTREAM NEIGHBOR OF SON"/>
    <property type="match status" value="1"/>
</dbReference>
<dbReference type="AlphaFoldDB" id="A0AA35QYE4"/>
<name>A0AA35QYE4_GEOBA</name>
<feature type="compositionally biased region" description="Basic residues" evidence="5">
    <location>
        <begin position="36"/>
        <end position="45"/>
    </location>
</feature>
<evidence type="ECO:0000313" key="6">
    <source>
        <dbReference type="EMBL" id="CAI7996244.1"/>
    </source>
</evidence>
<evidence type="ECO:0000313" key="7">
    <source>
        <dbReference type="Proteomes" id="UP001174909"/>
    </source>
</evidence>
<accession>A0AA35QYE4</accession>
<protein>
    <submittedName>
        <fullName evidence="6">Protein downstream neighbor of son homolog</fullName>
    </submittedName>
</protein>
<dbReference type="PANTHER" id="PTHR12972">
    <property type="entry name" value="DOWNSTREAM NEIGHBOR OF SON"/>
    <property type="match status" value="1"/>
</dbReference>
<dbReference type="InterPro" id="IPR024861">
    <property type="entry name" value="Donson"/>
</dbReference>
<keyword evidence="2" id="KW-0217">Developmental protein</keyword>
<comment type="caution">
    <text evidence="6">The sequence shown here is derived from an EMBL/GenBank/DDBJ whole genome shotgun (WGS) entry which is preliminary data.</text>
</comment>
<evidence type="ECO:0000256" key="5">
    <source>
        <dbReference type="SAM" id="MobiDB-lite"/>
    </source>
</evidence>
<organism evidence="6 7">
    <name type="scientific">Geodia barretti</name>
    <name type="common">Barrett's horny sponge</name>
    <dbReference type="NCBI Taxonomy" id="519541"/>
    <lineage>
        <taxon>Eukaryota</taxon>
        <taxon>Metazoa</taxon>
        <taxon>Porifera</taxon>
        <taxon>Demospongiae</taxon>
        <taxon>Heteroscleromorpha</taxon>
        <taxon>Tetractinellida</taxon>
        <taxon>Astrophorina</taxon>
        <taxon>Geodiidae</taxon>
        <taxon>Geodia</taxon>
    </lineage>
</organism>
<comment type="similarity">
    <text evidence="4">Belongs to the DONSON family.</text>
</comment>
<gene>
    <name evidence="6" type="ORF">GBAR_LOCUS1839</name>
</gene>
<dbReference type="Proteomes" id="UP001174909">
    <property type="component" value="Unassembled WGS sequence"/>
</dbReference>
<evidence type="ECO:0000256" key="2">
    <source>
        <dbReference type="ARBA" id="ARBA00022473"/>
    </source>
</evidence>
<feature type="compositionally biased region" description="Basic and acidic residues" evidence="5">
    <location>
        <begin position="101"/>
        <end position="119"/>
    </location>
</feature>
<feature type="region of interest" description="Disordered" evidence="5">
    <location>
        <begin position="1"/>
        <end position="140"/>
    </location>
</feature>
<evidence type="ECO:0000256" key="3">
    <source>
        <dbReference type="ARBA" id="ARBA00023242"/>
    </source>
</evidence>
<dbReference type="PRINTS" id="PR02064">
    <property type="entry name" value="DONSON"/>
</dbReference>
<proteinExistence type="inferred from homology"/>
<evidence type="ECO:0000256" key="4">
    <source>
        <dbReference type="ARBA" id="ARBA00025806"/>
    </source>
</evidence>
<dbReference type="GO" id="GO:0005634">
    <property type="term" value="C:nucleus"/>
    <property type="evidence" value="ECO:0007669"/>
    <property type="project" value="UniProtKB-SubCell"/>
</dbReference>
<keyword evidence="3" id="KW-0539">Nucleus</keyword>
<feature type="compositionally biased region" description="Low complexity" evidence="5">
    <location>
        <begin position="130"/>
        <end position="140"/>
    </location>
</feature>
<evidence type="ECO:0000256" key="1">
    <source>
        <dbReference type="ARBA" id="ARBA00004123"/>
    </source>
</evidence>
<reference evidence="6" key="1">
    <citation type="submission" date="2023-03" db="EMBL/GenBank/DDBJ databases">
        <authorList>
            <person name="Steffen K."/>
            <person name="Cardenas P."/>
        </authorList>
    </citation>
    <scope>NUCLEOTIDE SEQUENCE</scope>
</reference>